<keyword evidence="2" id="KW-0472">Membrane</keyword>
<feature type="transmembrane region" description="Helical" evidence="2">
    <location>
        <begin position="7"/>
        <end position="26"/>
    </location>
</feature>
<proteinExistence type="predicted"/>
<sequence>MKKFLKIIGIVLLVFIAILVAIPFVLESKIDTIFQNYADNNLDADLTFDDVSLSLISSFPKAEVSVKNLKITNRAPFKGENLAIAKSISFEMAISELFKGTDEPLEVNEVIADELLLVLKTNKTGAVNYDIVKTSEPNPTKPADSSSSFSFDIDNYKINNSAFTYIDEGSDIKFYLTEINHSGKGIFSGDISELDTKTEANISLAMDSTEYLSNNRIKLDALIDIDLDQDKYSFKENKGYINELPLEFEGFVQLVEAGQQIDISFKNPESSFKDLMAVIPKAYAKNLEQVATSGQFTMNGIIKGLNSDDTIPGFDINLNSDNASFKFPDLPKSVRNIIIDATVKNTTGNIDDTFVDLNKLNFQIDEDVFKSEIHLKNLTKNMLVDANLDGVLNLANITKAYPVELENELKGILKGKIHTAFDMNAIETNAYQRIKNDGSVSISDFVFSSEDLINPLQINKADLTFKPGTVSLNRFDALTGKSDLSATGTITNLLGFLLSDKKLQGHFNVNSNTFAISDFMSEDDAEAKSNTSSTTTTTSESLKIPAFLDCSITANAKTVIYDNLNLKNVKGRLNIKDQNANLQDMTTDIFNGQLGLSGNVSTKDVKPSFDMKLAMQNFDISESFAGLEMLEALAPIAKVLKGKLNSTIDVSGFLDSTFSPDLSSISGYALASIITEKINSENSPLLTSLDSKLDFINFDDFILKDLVTNLSFKDGQVSVKPFTINYKDIPIEVSGTHSFANVMNYSAVLQVPAKYLGSEVNRLIGKINDNEVNKISIPITANIGGTFSSPNVKTDLTTGISNLTQQLIEIEKQKLIGQGKDKIKDLLGGIMNGQQNPTKTDSTSTTDTTVPTKPVDSIPTKPVDSTQSTEDKVKEGVGNILEGILGGRKKSNKKVQDSTKN</sequence>
<evidence type="ECO:0000313" key="3">
    <source>
        <dbReference type="EMBL" id="PYE80662.1"/>
    </source>
</evidence>
<keyword evidence="2" id="KW-0812">Transmembrane</keyword>
<dbReference type="GO" id="GO:0090313">
    <property type="term" value="P:regulation of protein targeting to membrane"/>
    <property type="evidence" value="ECO:0007669"/>
    <property type="project" value="TreeGrafter"/>
</dbReference>
<feature type="region of interest" description="Disordered" evidence="1">
    <location>
        <begin position="831"/>
        <end position="901"/>
    </location>
</feature>
<dbReference type="RefSeq" id="WP_110475800.1">
    <property type="nucleotide sequence ID" value="NZ_BMWQ01000004.1"/>
</dbReference>
<organism evidence="3 4">
    <name type="scientific">Winogradskyella epiphytica</name>
    <dbReference type="NCBI Taxonomy" id="262005"/>
    <lineage>
        <taxon>Bacteria</taxon>
        <taxon>Pseudomonadati</taxon>
        <taxon>Bacteroidota</taxon>
        <taxon>Flavobacteriia</taxon>
        <taxon>Flavobacteriales</taxon>
        <taxon>Flavobacteriaceae</taxon>
        <taxon>Winogradskyella</taxon>
    </lineage>
</organism>
<gene>
    <name evidence="3" type="ORF">DFQ11_10426</name>
</gene>
<feature type="compositionally biased region" description="Low complexity" evidence="1">
    <location>
        <begin position="837"/>
        <end position="857"/>
    </location>
</feature>
<dbReference type="AlphaFoldDB" id="A0A2V4WVQ1"/>
<dbReference type="PANTHER" id="PTHR30441">
    <property type="entry name" value="DUF748 DOMAIN-CONTAINING PROTEIN"/>
    <property type="match status" value="1"/>
</dbReference>
<name>A0A2V4WVQ1_9FLAO</name>
<dbReference type="InterPro" id="IPR052894">
    <property type="entry name" value="AsmA-related"/>
</dbReference>
<accession>A0A2V4WVQ1</accession>
<evidence type="ECO:0000256" key="1">
    <source>
        <dbReference type="SAM" id="MobiDB-lite"/>
    </source>
</evidence>
<reference evidence="3 4" key="1">
    <citation type="submission" date="2018-06" db="EMBL/GenBank/DDBJ databases">
        <title>Genomic Encyclopedia of Type Strains, Phase III (KMG-III): the genomes of soil and plant-associated and newly described type strains.</title>
        <authorList>
            <person name="Whitman W."/>
        </authorList>
    </citation>
    <scope>NUCLEOTIDE SEQUENCE [LARGE SCALE GENOMIC DNA]</scope>
    <source>
        <strain evidence="3 4">CECT 7945</strain>
    </source>
</reference>
<dbReference type="GO" id="GO:0005886">
    <property type="term" value="C:plasma membrane"/>
    <property type="evidence" value="ECO:0007669"/>
    <property type="project" value="TreeGrafter"/>
</dbReference>
<keyword evidence="2" id="KW-1133">Transmembrane helix</keyword>
<keyword evidence="4" id="KW-1185">Reference proteome</keyword>
<dbReference type="OrthoDB" id="596403at2"/>
<dbReference type="EMBL" id="QJTD01000004">
    <property type="protein sequence ID" value="PYE80662.1"/>
    <property type="molecule type" value="Genomic_DNA"/>
</dbReference>
<dbReference type="Proteomes" id="UP000248054">
    <property type="component" value="Unassembled WGS sequence"/>
</dbReference>
<evidence type="ECO:0000313" key="4">
    <source>
        <dbReference type="Proteomes" id="UP000248054"/>
    </source>
</evidence>
<dbReference type="PANTHER" id="PTHR30441:SF8">
    <property type="entry name" value="DUF748 DOMAIN-CONTAINING PROTEIN"/>
    <property type="match status" value="1"/>
</dbReference>
<protein>
    <submittedName>
        <fullName evidence="3">AsmA-like protein</fullName>
    </submittedName>
</protein>
<comment type="caution">
    <text evidence="3">The sequence shown here is derived from an EMBL/GenBank/DDBJ whole genome shotgun (WGS) entry which is preliminary data.</text>
</comment>
<evidence type="ECO:0000256" key="2">
    <source>
        <dbReference type="SAM" id="Phobius"/>
    </source>
</evidence>